<reference evidence="2" key="2">
    <citation type="journal article" date="2019" name="IMA Fungus">
        <title>Genome sequencing and comparison of five Tilletia species to identify candidate genes for the detection of regulated species infecting wheat.</title>
        <authorList>
            <person name="Nguyen H.D.T."/>
            <person name="Sultana T."/>
            <person name="Kesanakurti P."/>
            <person name="Hambleton S."/>
        </authorList>
    </citation>
    <scope>NUCLEOTIDE SEQUENCE</scope>
    <source>
        <strain evidence="2">DAOMC 236416</strain>
    </source>
</reference>
<dbReference type="CDD" id="cd07990">
    <property type="entry name" value="LPLAT_LCLAT1-like"/>
    <property type="match status" value="1"/>
</dbReference>
<comment type="caution">
    <text evidence="2">The sequence shown here is derived from an EMBL/GenBank/DDBJ whole genome shotgun (WGS) entry which is preliminary data.</text>
</comment>
<dbReference type="GO" id="GO:0005783">
    <property type="term" value="C:endoplasmic reticulum"/>
    <property type="evidence" value="ECO:0007669"/>
    <property type="project" value="TreeGrafter"/>
</dbReference>
<feature type="domain" description="Phospholipid/glycerol acyltransferase" evidence="1">
    <location>
        <begin position="134"/>
        <end position="273"/>
    </location>
</feature>
<dbReference type="PANTHER" id="PTHR10983:SF16">
    <property type="entry name" value="LYSOCARDIOLIPIN ACYLTRANSFERASE 1"/>
    <property type="match status" value="1"/>
</dbReference>
<evidence type="ECO:0000313" key="2">
    <source>
        <dbReference type="EMBL" id="KAE8250207.1"/>
    </source>
</evidence>
<proteinExistence type="predicted"/>
<accession>A0A177TQ72</accession>
<dbReference type="Proteomes" id="UP000077521">
    <property type="component" value="Unassembled WGS sequence"/>
</dbReference>
<dbReference type="AlphaFoldDB" id="A0A177TQ72"/>
<keyword evidence="3" id="KW-1185">Reference proteome</keyword>
<evidence type="ECO:0000313" key="3">
    <source>
        <dbReference type="Proteomes" id="UP000077521"/>
    </source>
</evidence>
<dbReference type="InterPro" id="IPR002123">
    <property type="entry name" value="Plipid/glycerol_acylTrfase"/>
</dbReference>
<dbReference type="EMBL" id="LWDF02000344">
    <property type="protein sequence ID" value="KAE8250207.1"/>
    <property type="molecule type" value="Genomic_DNA"/>
</dbReference>
<dbReference type="Pfam" id="PF01553">
    <property type="entry name" value="Acyltransferase"/>
    <property type="match status" value="1"/>
</dbReference>
<reference evidence="2" key="1">
    <citation type="submission" date="2016-04" db="EMBL/GenBank/DDBJ databases">
        <authorList>
            <person name="Nguyen H.D."/>
            <person name="Samba Siva P."/>
            <person name="Cullis J."/>
            <person name="Levesque C.A."/>
            <person name="Hambleton S."/>
        </authorList>
    </citation>
    <scope>NUCLEOTIDE SEQUENCE</scope>
    <source>
        <strain evidence="2">DAOMC 236416</strain>
    </source>
</reference>
<dbReference type="PANTHER" id="PTHR10983">
    <property type="entry name" value="1-ACYLGLYCEROL-3-PHOSPHATE ACYLTRANSFERASE-RELATED"/>
    <property type="match status" value="1"/>
</dbReference>
<name>A0A177TQ72_9BASI</name>
<evidence type="ECO:0000259" key="1">
    <source>
        <dbReference type="SMART" id="SM00563"/>
    </source>
</evidence>
<organism evidence="2 3">
    <name type="scientific">Tilletia indica</name>
    <dbReference type="NCBI Taxonomy" id="43049"/>
    <lineage>
        <taxon>Eukaryota</taxon>
        <taxon>Fungi</taxon>
        <taxon>Dikarya</taxon>
        <taxon>Basidiomycota</taxon>
        <taxon>Ustilaginomycotina</taxon>
        <taxon>Exobasidiomycetes</taxon>
        <taxon>Tilletiales</taxon>
        <taxon>Tilletiaceae</taxon>
        <taxon>Tilletia</taxon>
    </lineage>
</organism>
<sequence>MSVPTSAVPRSSIPITDRQGPVKWPSLVAFAAVFLIGMLCEHGTQLLLWPLYFSDSTRPYYERGVAYTKLAFGRNLCLISQLFAPSTLIVSFADDSGRYLDPENFVTRAQSPYGAGGAGVKGGKVTGLNLPGRAVVIANHQIYLDWLYIWILAYYANLADSIHILLKNSYKWTPIIGPAMQFYRFIFIKRKWDEDQKNLSEQLAILTAQAKAHESGQMNASAAQSGPHKLLLSIFPEGTLVSENSRPGSKKYADKIGQPDFRNMVVPHSTGLLYCLRTLASEIADLKLIDLTIGFPGVPPAGTGQKHYTLRSVYMDGVPPPQVHVHIVISRISSFIANGTDSPPLGKLPKSARDSPQLLPTEEEKQAFETWLLNRWRKKDDKLEQFYKDGDFVGGAFAQSEAAGEYRRPQVVRLESAPNGKAPAKVSKDDTTGGSGSMKWVELPMELQSPLEIGHVFCWFAPVVAIYLLRKVVGVFTG</sequence>
<protein>
    <recommendedName>
        <fullName evidence="1">Phospholipid/glycerol acyltransferase domain-containing protein</fullName>
    </recommendedName>
</protein>
<dbReference type="GO" id="GO:0016746">
    <property type="term" value="F:acyltransferase activity"/>
    <property type="evidence" value="ECO:0007669"/>
    <property type="project" value="InterPro"/>
</dbReference>
<dbReference type="GO" id="GO:0036149">
    <property type="term" value="P:phosphatidylinositol acyl-chain remodeling"/>
    <property type="evidence" value="ECO:0007669"/>
    <property type="project" value="TreeGrafter"/>
</dbReference>
<dbReference type="SMART" id="SM00563">
    <property type="entry name" value="PlsC"/>
    <property type="match status" value="1"/>
</dbReference>
<dbReference type="SUPFAM" id="SSF69593">
    <property type="entry name" value="Glycerol-3-phosphate (1)-acyltransferase"/>
    <property type="match status" value="1"/>
</dbReference>
<gene>
    <name evidence="2" type="ORF">A4X13_0g4902</name>
</gene>